<dbReference type="InterPro" id="IPR036736">
    <property type="entry name" value="ACP-like_sf"/>
</dbReference>
<keyword evidence="5" id="KW-1185">Reference proteome</keyword>
<dbReference type="SUPFAM" id="SSF56801">
    <property type="entry name" value="Acetyl-CoA synthetase-like"/>
    <property type="match status" value="1"/>
</dbReference>
<feature type="non-terminal residue" evidence="4">
    <location>
        <position position="1"/>
    </location>
</feature>
<comment type="caution">
    <text evidence="4">The sequence shown here is derived from an EMBL/GenBank/DDBJ whole genome shotgun (WGS) entry which is preliminary data.</text>
</comment>
<dbReference type="PANTHER" id="PTHR45527">
    <property type="entry name" value="NONRIBOSOMAL PEPTIDE SYNTHETASE"/>
    <property type="match status" value="1"/>
</dbReference>
<sequence>ATGALAEVRRRAARMLPDYMVPATVTALPALPLTGNGKLDTARLPAPAEPPAPAAAPAADAALDERIRAVWQRVLGAEVGPEDNFFDLGGNSLLALRLLNELRDQGLADLTPRHLYVHQTVRGLAEAIGAAR</sequence>
<dbReference type="Pfam" id="PF00550">
    <property type="entry name" value="PP-binding"/>
    <property type="match status" value="1"/>
</dbReference>
<evidence type="ECO:0000313" key="4">
    <source>
        <dbReference type="EMBL" id="MFC5946077.1"/>
    </source>
</evidence>
<keyword evidence="2" id="KW-0597">Phosphoprotein</keyword>
<dbReference type="Proteomes" id="UP001596207">
    <property type="component" value="Unassembled WGS sequence"/>
</dbReference>
<organism evidence="4 5">
    <name type="scientific">Micromonospora harpali</name>
    <dbReference type="NCBI Taxonomy" id="1490225"/>
    <lineage>
        <taxon>Bacteria</taxon>
        <taxon>Bacillati</taxon>
        <taxon>Actinomycetota</taxon>
        <taxon>Actinomycetes</taxon>
        <taxon>Micromonosporales</taxon>
        <taxon>Micromonosporaceae</taxon>
        <taxon>Micromonospora</taxon>
    </lineage>
</organism>
<dbReference type="InterPro" id="IPR009081">
    <property type="entry name" value="PP-bd_ACP"/>
</dbReference>
<gene>
    <name evidence="4" type="ORF">ACFPZ4_32045</name>
</gene>
<dbReference type="SUPFAM" id="SSF47336">
    <property type="entry name" value="ACP-like"/>
    <property type="match status" value="1"/>
</dbReference>
<protein>
    <submittedName>
        <fullName evidence="4">Phosphopantetheine-binding protein</fullName>
    </submittedName>
</protein>
<evidence type="ECO:0000313" key="5">
    <source>
        <dbReference type="Proteomes" id="UP001596207"/>
    </source>
</evidence>
<dbReference type="Gene3D" id="1.10.1200.10">
    <property type="entry name" value="ACP-like"/>
    <property type="match status" value="1"/>
</dbReference>
<dbReference type="InterPro" id="IPR045851">
    <property type="entry name" value="AMP-bd_C_sf"/>
</dbReference>
<evidence type="ECO:0000256" key="1">
    <source>
        <dbReference type="ARBA" id="ARBA00022450"/>
    </source>
</evidence>
<dbReference type="PANTHER" id="PTHR45527:SF14">
    <property type="entry name" value="PLIPASTATIN SYNTHASE SUBUNIT B"/>
    <property type="match status" value="1"/>
</dbReference>
<name>A0ABW1HXB8_9ACTN</name>
<feature type="domain" description="Carrier" evidence="3">
    <location>
        <begin position="58"/>
        <end position="132"/>
    </location>
</feature>
<dbReference type="PROSITE" id="PS00012">
    <property type="entry name" value="PHOSPHOPANTETHEINE"/>
    <property type="match status" value="1"/>
</dbReference>
<keyword evidence="1" id="KW-0596">Phosphopantetheine</keyword>
<dbReference type="SMART" id="SM00823">
    <property type="entry name" value="PKS_PP"/>
    <property type="match status" value="1"/>
</dbReference>
<dbReference type="PROSITE" id="PS50075">
    <property type="entry name" value="CARRIER"/>
    <property type="match status" value="1"/>
</dbReference>
<proteinExistence type="predicted"/>
<evidence type="ECO:0000256" key="2">
    <source>
        <dbReference type="ARBA" id="ARBA00022553"/>
    </source>
</evidence>
<evidence type="ECO:0000259" key="3">
    <source>
        <dbReference type="PROSITE" id="PS50075"/>
    </source>
</evidence>
<dbReference type="InterPro" id="IPR006162">
    <property type="entry name" value="Ppantetheine_attach_site"/>
</dbReference>
<accession>A0ABW1HXB8</accession>
<dbReference type="InterPro" id="IPR020806">
    <property type="entry name" value="PKS_PP-bd"/>
</dbReference>
<dbReference type="RefSeq" id="WP_377538942.1">
    <property type="nucleotide sequence ID" value="NZ_JBHSQQ010000492.1"/>
</dbReference>
<reference evidence="5" key="1">
    <citation type="journal article" date="2019" name="Int. J. Syst. Evol. Microbiol.">
        <title>The Global Catalogue of Microorganisms (GCM) 10K type strain sequencing project: providing services to taxonomists for standard genome sequencing and annotation.</title>
        <authorList>
            <consortium name="The Broad Institute Genomics Platform"/>
            <consortium name="The Broad Institute Genome Sequencing Center for Infectious Disease"/>
            <person name="Wu L."/>
            <person name="Ma J."/>
        </authorList>
    </citation>
    <scope>NUCLEOTIDE SEQUENCE [LARGE SCALE GENOMIC DNA]</scope>
    <source>
        <strain evidence="5">CGMCC 4.7173</strain>
    </source>
</reference>
<dbReference type="EMBL" id="JBHSQQ010000492">
    <property type="protein sequence ID" value="MFC5946077.1"/>
    <property type="molecule type" value="Genomic_DNA"/>
</dbReference>
<dbReference type="Gene3D" id="3.30.300.30">
    <property type="match status" value="1"/>
</dbReference>